<reference evidence="2" key="2">
    <citation type="journal article" date="2023" name="Antibiotics">
        <title>Prevalence and Molecular Characterization of Methicillin-Resistant Staphylococci (MRS) and Mammaliicocci (MRM) in Dromedary Camels from Algeria: First Detection of SCCmec-mecC Hybrid in Methicillin-Resistant Mammaliicoccus lentus.</title>
        <authorList>
            <person name="Belhout C."/>
            <person name="Boyen F."/>
            <person name="Vereecke N."/>
            <person name="Theuns S."/>
            <person name="Taibi N."/>
            <person name="Stegger M."/>
            <person name="de la Fe-Rodriguez P.Y."/>
            <person name="Bouayad L."/>
            <person name="Elgroud R."/>
            <person name="Butaye P."/>
        </authorList>
    </citation>
    <scope>NUCLEOTIDE SEQUENCE</scope>
    <source>
        <strain evidence="2">7048</strain>
    </source>
</reference>
<dbReference type="Proteomes" id="UP001223261">
    <property type="component" value="Chromosome"/>
</dbReference>
<dbReference type="Proteomes" id="UP000770161">
    <property type="component" value="Unassembled WGS sequence"/>
</dbReference>
<dbReference type="EMBL" id="JAHLZN010000013">
    <property type="protein sequence ID" value="MBU6113937.1"/>
    <property type="molecule type" value="Genomic_DNA"/>
</dbReference>
<keyword evidence="3" id="KW-1185">Reference proteome</keyword>
<reference evidence="1 3" key="1">
    <citation type="submission" date="2021-06" db="EMBL/GenBank/DDBJ databases">
        <title>Staphylococcus lentus K169 genome sequencing.</title>
        <authorList>
            <person name="Sundareshan S."/>
            <person name="Akhila D.S."/>
            <person name="Prachi D."/>
            <person name="Sivakumar R."/>
            <person name="Rajendhran J."/>
            <person name="Isloor S."/>
            <person name="Hegde N.R."/>
        </authorList>
    </citation>
    <scope>NUCLEOTIDE SEQUENCE [LARGE SCALE GENOMIC DNA]</scope>
    <source>
        <strain evidence="1 3">K169</strain>
    </source>
</reference>
<dbReference type="Gene3D" id="1.20.120.1450">
    <property type="match status" value="1"/>
</dbReference>
<accession>A0AAP1RSJ2</accession>
<name>A0AAP1RSJ2_MAMLE</name>
<proteinExistence type="predicted"/>
<evidence type="ECO:0000313" key="1">
    <source>
        <dbReference type="EMBL" id="MBU6113937.1"/>
    </source>
</evidence>
<dbReference type="EMBL" id="CP118848">
    <property type="protein sequence ID" value="WHI61463.1"/>
    <property type="molecule type" value="Genomic_DNA"/>
</dbReference>
<evidence type="ECO:0000313" key="4">
    <source>
        <dbReference type="Proteomes" id="UP001223261"/>
    </source>
</evidence>
<evidence type="ECO:0000313" key="2">
    <source>
        <dbReference type="EMBL" id="WHI61463.1"/>
    </source>
</evidence>
<dbReference type="RefSeq" id="WP_016999986.1">
    <property type="nucleotide sequence ID" value="NZ_CABIVY010000005.1"/>
</dbReference>
<protein>
    <submittedName>
        <fullName evidence="2">Uncharacterized protein</fullName>
    </submittedName>
</protein>
<evidence type="ECO:0000313" key="3">
    <source>
        <dbReference type="Proteomes" id="UP000770161"/>
    </source>
</evidence>
<dbReference type="AlphaFoldDB" id="A0AAP1RSJ2"/>
<organism evidence="2 4">
    <name type="scientific">Mammaliicoccus lentus</name>
    <name type="common">Staphylococcus lentus</name>
    <dbReference type="NCBI Taxonomy" id="42858"/>
    <lineage>
        <taxon>Bacteria</taxon>
        <taxon>Bacillati</taxon>
        <taxon>Bacillota</taxon>
        <taxon>Bacilli</taxon>
        <taxon>Bacillales</taxon>
        <taxon>Staphylococcaceae</taxon>
        <taxon>Mammaliicoccus</taxon>
    </lineage>
</organism>
<gene>
    <name evidence="1" type="ORF">KQ656_08200</name>
    <name evidence="2" type="ORF">PYH69_07500</name>
</gene>
<sequence>MDNIEKIYNKEVAELLKGVNNSRIPVVNPIIANILNDINIDINAKLATISIDASMRFLNRIGEPGVSNQDILIGDLVSAYFYKCATLHRDLQFLDIMTKAISKQNELKQTLIDSKSQNNIDSLKEIESIFILTLLDYFDIELDRESIKEEIYAYYYKRNQRTE</sequence>